<evidence type="ECO:0000259" key="7">
    <source>
        <dbReference type="PROSITE" id="PS51011"/>
    </source>
</evidence>
<dbReference type="GO" id="GO:0006357">
    <property type="term" value="P:regulation of transcription by RNA polymerase II"/>
    <property type="evidence" value="ECO:0007669"/>
    <property type="project" value="InterPro"/>
</dbReference>
<protein>
    <submittedName>
        <fullName evidence="9">Uncharacterized protein</fullName>
    </submittedName>
</protein>
<evidence type="ECO:0000256" key="2">
    <source>
        <dbReference type="ARBA" id="ARBA00023015"/>
    </source>
</evidence>
<evidence type="ECO:0000256" key="3">
    <source>
        <dbReference type="ARBA" id="ARBA00023125"/>
    </source>
</evidence>
<feature type="compositionally biased region" description="Low complexity" evidence="6">
    <location>
        <begin position="68"/>
        <end position="82"/>
    </location>
</feature>
<evidence type="ECO:0000256" key="4">
    <source>
        <dbReference type="ARBA" id="ARBA00023163"/>
    </source>
</evidence>
<dbReference type="SUPFAM" id="SSF46774">
    <property type="entry name" value="ARID-like"/>
    <property type="match status" value="1"/>
</dbReference>
<feature type="domain" description="ARID" evidence="7">
    <location>
        <begin position="96"/>
        <end position="188"/>
    </location>
</feature>
<dbReference type="InterPro" id="IPR036431">
    <property type="entry name" value="ARID_dom_sf"/>
</dbReference>
<dbReference type="InterPro" id="IPR001606">
    <property type="entry name" value="ARID_dom"/>
</dbReference>
<dbReference type="PROSITE" id="PS51011">
    <property type="entry name" value="ARID"/>
    <property type="match status" value="1"/>
</dbReference>
<sequence length="374" mass="41557">HLPPTLTPHTTAVSGASQESKYAFEEHYGKHFSINNLAAAWMTELTKPNGGKNTEFSRDFKVSPTPKSSRSSRSGDSNGRLSSMDDISKLYELSNEPKRKEFLDDLFSFMQKRGTPVNRIPIMAKQVLDLFELYRLVVSRGGLVEVINKKIWREITKGLNLPSSITSAAFTLRTQYMKYLYPYECEKEKLSQPDELQAAIDGNRREGRRSSYSHYAEMMSTAATAASLTASRGSNHHTSPISLVCRQANGHAPPSTQHHAGGPSSGDEENSLSLYVPQQEALNLEVPRGGSADHKVLDTRRLLGESLGPPPPKRFISSDEDHLLSQSMHTTHIKMNSRGDGRGQADNSMTVTMEVNGIIYHGVLYPQSHRNRLS</sequence>
<reference evidence="9" key="2">
    <citation type="journal article" date="2015" name="J. Proteomics">
        <title>Sexual differences in the sialomes of the zebra tick, Rhipicephalus pulchellus.</title>
        <authorList>
            <person name="Tan A.W."/>
            <person name="Francischetti I.M."/>
            <person name="Slovak M."/>
            <person name="Kini R.M."/>
            <person name="Ribeiro J.M."/>
        </authorList>
    </citation>
    <scope>NUCLEOTIDE SEQUENCE</scope>
    <source>
        <tissue evidence="9">Salivary gland</tissue>
    </source>
</reference>
<dbReference type="EMBL" id="GACK01002713">
    <property type="protein sequence ID" value="JAA62321.1"/>
    <property type="molecule type" value="mRNA"/>
</dbReference>
<dbReference type="InterPro" id="IPR023334">
    <property type="entry name" value="REKLES_domain"/>
</dbReference>
<dbReference type="PANTHER" id="PTHR15348">
    <property type="entry name" value="AT-RICH INTERACTIVE DOMAIN-CONTAINING PROTEIN ARID DOMAIN- CONTAINING PROTEIN DEAD RINGER PROTEIN B-CELL REGULATOR OF IGH TRANSCRIPTION BRIGHT"/>
    <property type="match status" value="1"/>
</dbReference>
<dbReference type="AlphaFoldDB" id="L7MDL4"/>
<dbReference type="GO" id="GO:0005634">
    <property type="term" value="C:nucleus"/>
    <property type="evidence" value="ECO:0007669"/>
    <property type="project" value="UniProtKB-SubCell"/>
</dbReference>
<dbReference type="InterPro" id="IPR045147">
    <property type="entry name" value="ARI3A/B/C"/>
</dbReference>
<dbReference type="PANTHER" id="PTHR15348:SF0">
    <property type="entry name" value="PROTEIN DEAD RINGER"/>
    <property type="match status" value="1"/>
</dbReference>
<dbReference type="FunFam" id="1.10.150.60:FF:000007">
    <property type="entry name" value="AT-rich interactive domain-containing protein 3C"/>
    <property type="match status" value="1"/>
</dbReference>
<accession>L7MDL4</accession>
<dbReference type="Gene3D" id="1.10.150.60">
    <property type="entry name" value="ARID DNA-binding domain"/>
    <property type="match status" value="1"/>
</dbReference>
<reference evidence="9" key="1">
    <citation type="submission" date="2012-11" db="EMBL/GenBank/DDBJ databases">
        <authorList>
            <person name="Lucero-Rivera Y.E."/>
            <person name="Tovar-Ramirez D."/>
        </authorList>
    </citation>
    <scope>NUCLEOTIDE SEQUENCE</scope>
    <source>
        <tissue evidence="9">Salivary gland</tissue>
    </source>
</reference>
<dbReference type="GO" id="GO:0003677">
    <property type="term" value="F:DNA binding"/>
    <property type="evidence" value="ECO:0007669"/>
    <property type="project" value="UniProtKB-KW"/>
</dbReference>
<comment type="subcellular location">
    <subcellularLocation>
        <location evidence="1">Nucleus</location>
    </subcellularLocation>
</comment>
<keyword evidence="5" id="KW-0539">Nucleus</keyword>
<keyword evidence="2" id="KW-0805">Transcription regulation</keyword>
<evidence type="ECO:0000313" key="9">
    <source>
        <dbReference type="EMBL" id="JAA62321.1"/>
    </source>
</evidence>
<dbReference type="PROSITE" id="PS51486">
    <property type="entry name" value="REKLES"/>
    <property type="match status" value="1"/>
</dbReference>
<name>L7MDL4_RHIPC</name>
<dbReference type="SMART" id="SM00501">
    <property type="entry name" value="BRIGHT"/>
    <property type="match status" value="1"/>
</dbReference>
<keyword evidence="3" id="KW-0238">DNA-binding</keyword>
<proteinExistence type="evidence at transcript level"/>
<evidence type="ECO:0000256" key="1">
    <source>
        <dbReference type="ARBA" id="ARBA00004123"/>
    </source>
</evidence>
<evidence type="ECO:0000256" key="5">
    <source>
        <dbReference type="ARBA" id="ARBA00023242"/>
    </source>
</evidence>
<dbReference type="Pfam" id="PF01388">
    <property type="entry name" value="ARID"/>
    <property type="match status" value="1"/>
</dbReference>
<keyword evidence="4" id="KW-0804">Transcription</keyword>
<feature type="region of interest" description="Disordered" evidence="6">
    <location>
        <begin position="247"/>
        <end position="271"/>
    </location>
</feature>
<evidence type="ECO:0000256" key="6">
    <source>
        <dbReference type="SAM" id="MobiDB-lite"/>
    </source>
</evidence>
<feature type="non-terminal residue" evidence="9">
    <location>
        <position position="1"/>
    </location>
</feature>
<evidence type="ECO:0000259" key="8">
    <source>
        <dbReference type="PROSITE" id="PS51486"/>
    </source>
</evidence>
<dbReference type="SMART" id="SM01014">
    <property type="entry name" value="ARID"/>
    <property type="match status" value="1"/>
</dbReference>
<feature type="region of interest" description="Disordered" evidence="6">
    <location>
        <begin position="48"/>
        <end position="83"/>
    </location>
</feature>
<organism evidence="9">
    <name type="scientific">Rhipicephalus pulchellus</name>
    <name type="common">Yellow backed tick</name>
    <name type="synonym">Dermacentor pulchellus</name>
    <dbReference type="NCBI Taxonomy" id="72859"/>
    <lineage>
        <taxon>Eukaryota</taxon>
        <taxon>Metazoa</taxon>
        <taxon>Ecdysozoa</taxon>
        <taxon>Arthropoda</taxon>
        <taxon>Chelicerata</taxon>
        <taxon>Arachnida</taxon>
        <taxon>Acari</taxon>
        <taxon>Parasitiformes</taxon>
        <taxon>Ixodida</taxon>
        <taxon>Ixodoidea</taxon>
        <taxon>Ixodidae</taxon>
        <taxon>Rhipicephalinae</taxon>
        <taxon>Rhipicephalus</taxon>
        <taxon>Rhipicephalus</taxon>
    </lineage>
</organism>
<dbReference type="CDD" id="cd16867">
    <property type="entry name" value="ARID_ARID3"/>
    <property type="match status" value="1"/>
</dbReference>
<feature type="domain" description="REKLES" evidence="8">
    <location>
        <begin position="296"/>
        <end position="371"/>
    </location>
</feature>